<keyword evidence="4 8" id="KW-0812">Transmembrane</keyword>
<keyword evidence="5 8" id="KW-1133">Transmembrane helix</keyword>
<dbReference type="PANTHER" id="PTHR23028:SF53">
    <property type="entry name" value="ACYL_TRANSF_3 DOMAIN-CONTAINING PROTEIN"/>
    <property type="match status" value="1"/>
</dbReference>
<proteinExistence type="predicted"/>
<keyword evidence="3" id="KW-0808">Transferase</keyword>
<keyword evidence="12" id="KW-1185">Reference proteome</keyword>
<evidence type="ECO:0000256" key="7">
    <source>
        <dbReference type="ARBA" id="ARBA00023315"/>
    </source>
</evidence>
<comment type="caution">
    <text evidence="11">The sequence shown here is derived from an EMBL/GenBank/DDBJ whole genome shotgun (WGS) entry which is preliminary data.</text>
</comment>
<dbReference type="InterPro" id="IPR002656">
    <property type="entry name" value="Acyl_transf_3_dom"/>
</dbReference>
<feature type="transmembrane region" description="Helical" evidence="8">
    <location>
        <begin position="258"/>
        <end position="277"/>
    </location>
</feature>
<evidence type="ECO:0000256" key="4">
    <source>
        <dbReference type="ARBA" id="ARBA00022692"/>
    </source>
</evidence>
<evidence type="ECO:0000256" key="6">
    <source>
        <dbReference type="ARBA" id="ARBA00023136"/>
    </source>
</evidence>
<dbReference type="GO" id="GO:0016746">
    <property type="term" value="F:acyltransferase activity"/>
    <property type="evidence" value="ECO:0007669"/>
    <property type="project" value="UniProtKB-KW"/>
</dbReference>
<name>A0ABP8JCV8_9MICO</name>
<evidence type="ECO:0000256" key="2">
    <source>
        <dbReference type="ARBA" id="ARBA00022475"/>
    </source>
</evidence>
<evidence type="ECO:0000259" key="10">
    <source>
        <dbReference type="Pfam" id="PF13472"/>
    </source>
</evidence>
<comment type="subcellular location">
    <subcellularLocation>
        <location evidence="1">Cell membrane</location>
        <topology evidence="1">Multi-pass membrane protein</topology>
    </subcellularLocation>
</comment>
<organism evidence="11 12">
    <name type="scientific">Ornithinibacter aureus</name>
    <dbReference type="NCBI Taxonomy" id="622664"/>
    <lineage>
        <taxon>Bacteria</taxon>
        <taxon>Bacillati</taxon>
        <taxon>Actinomycetota</taxon>
        <taxon>Actinomycetes</taxon>
        <taxon>Micrococcales</taxon>
        <taxon>Intrasporangiaceae</taxon>
        <taxon>Ornithinibacter</taxon>
    </lineage>
</organism>
<dbReference type="PANTHER" id="PTHR23028">
    <property type="entry name" value="ACETYLTRANSFERASE"/>
    <property type="match status" value="1"/>
</dbReference>
<evidence type="ECO:0000256" key="3">
    <source>
        <dbReference type="ARBA" id="ARBA00022679"/>
    </source>
</evidence>
<dbReference type="Pfam" id="PF01757">
    <property type="entry name" value="Acyl_transf_3"/>
    <property type="match status" value="1"/>
</dbReference>
<evidence type="ECO:0000259" key="9">
    <source>
        <dbReference type="Pfam" id="PF01757"/>
    </source>
</evidence>
<feature type="transmembrane region" description="Helical" evidence="8">
    <location>
        <begin position="393"/>
        <end position="412"/>
    </location>
</feature>
<feature type="transmembrane region" description="Helical" evidence="8">
    <location>
        <begin position="283"/>
        <end position="303"/>
    </location>
</feature>
<reference evidence="12" key="1">
    <citation type="journal article" date="2019" name="Int. J. Syst. Evol. Microbiol.">
        <title>The Global Catalogue of Microorganisms (GCM) 10K type strain sequencing project: providing services to taxonomists for standard genome sequencing and annotation.</title>
        <authorList>
            <consortium name="The Broad Institute Genomics Platform"/>
            <consortium name="The Broad Institute Genome Sequencing Center for Infectious Disease"/>
            <person name="Wu L."/>
            <person name="Ma J."/>
        </authorList>
    </citation>
    <scope>NUCLEOTIDE SEQUENCE [LARGE SCALE GENOMIC DNA]</scope>
    <source>
        <strain evidence="12">JCM 17738</strain>
    </source>
</reference>
<feature type="domain" description="Acyltransferase 3" evidence="9">
    <location>
        <begin position="27"/>
        <end position="348"/>
    </location>
</feature>
<evidence type="ECO:0000256" key="5">
    <source>
        <dbReference type="ARBA" id="ARBA00022989"/>
    </source>
</evidence>
<sequence length="654" mass="70485">MTARPDAPAPPLTRGPAGRGAHLGYRPALDGLRAVAVIVVMLYHGGVSCAAGGFLGVDVFFVLSGFLITSLLVKEWRRTGRIDVIAFWVRRARRLLPAVLVVVFAVAVYGFVAPQPQSRLLGDALSTLGYVSNWWFMISGQSYFAQFVEPSALRHTWSLAIEEQFYILFPLLLVAMLGRLRLRAGAVRTVLLAGAIGSAALMAFLHDPLADPSRAYYGTDTRAQALLLGAALALSPSLLAPARPLYSRIGGRLVRLPTRSMVGVLALGGVLVLVATARELAPWMYRGGFFLAAVLSAVVIASVTAAPRSALARGLSWAPMVAVGVLSYGLYLWHWPVFVVLNHERTGLDGAALLAVRFAVTGLLAYLSFVFVEEPIRTQRLQARFTRTQWRRAVGATLAAVVAATVVASASAPQGAGEAEQASGRPNPVPDAQGRLVTAFLLGDSQAFRLRDHYANQVDGLAVTGSTQLGCGTLLPERETDGQTVPNIPACAEWEPRWTQEVAREQPDVVVVMLGLGELYDRRVDGEVLTFGTPEYRAWLNRELDRRRELVAPHARHFSVATVVCMQISADAANQTTRIANDSQRLSWLNDVIRAYAAERPGVGVVDLFSTVCADGFTNEIDGVTLRDDGLHLNAPGADLVWRRVGPSIVDAAG</sequence>
<feature type="transmembrane region" description="Helical" evidence="8">
    <location>
        <begin position="189"/>
        <end position="205"/>
    </location>
</feature>
<dbReference type="RefSeq" id="WP_159899035.1">
    <property type="nucleotide sequence ID" value="NZ_BAABFX010000009.1"/>
</dbReference>
<feature type="transmembrane region" description="Helical" evidence="8">
    <location>
        <begin position="165"/>
        <end position="182"/>
    </location>
</feature>
<evidence type="ECO:0000313" key="11">
    <source>
        <dbReference type="EMBL" id="GAA4388551.1"/>
    </source>
</evidence>
<dbReference type="Proteomes" id="UP001500390">
    <property type="component" value="Unassembled WGS sequence"/>
</dbReference>
<feature type="transmembrane region" description="Helical" evidence="8">
    <location>
        <begin position="315"/>
        <end position="334"/>
    </location>
</feature>
<dbReference type="EMBL" id="BAABFX010000009">
    <property type="protein sequence ID" value="GAA4388551.1"/>
    <property type="molecule type" value="Genomic_DNA"/>
</dbReference>
<keyword evidence="2" id="KW-1003">Cell membrane</keyword>
<dbReference type="InterPro" id="IPR050879">
    <property type="entry name" value="Acyltransferase_3"/>
</dbReference>
<gene>
    <name evidence="11" type="ORF">GCM10023153_03900</name>
</gene>
<feature type="domain" description="SGNH hydrolase-type esterase" evidence="10">
    <location>
        <begin position="481"/>
        <end position="639"/>
    </location>
</feature>
<dbReference type="InterPro" id="IPR036514">
    <property type="entry name" value="SGNH_hydro_sf"/>
</dbReference>
<evidence type="ECO:0000256" key="1">
    <source>
        <dbReference type="ARBA" id="ARBA00004651"/>
    </source>
</evidence>
<feature type="transmembrane region" description="Helical" evidence="8">
    <location>
        <begin position="354"/>
        <end position="372"/>
    </location>
</feature>
<accession>A0ABP8JCV8</accession>
<evidence type="ECO:0000313" key="12">
    <source>
        <dbReference type="Proteomes" id="UP001500390"/>
    </source>
</evidence>
<keyword evidence="7 11" id="KW-0012">Acyltransferase</keyword>
<feature type="transmembrane region" description="Helical" evidence="8">
    <location>
        <begin position="225"/>
        <end position="246"/>
    </location>
</feature>
<feature type="transmembrane region" description="Helical" evidence="8">
    <location>
        <begin position="50"/>
        <end position="73"/>
    </location>
</feature>
<evidence type="ECO:0000256" key="8">
    <source>
        <dbReference type="SAM" id="Phobius"/>
    </source>
</evidence>
<protein>
    <submittedName>
        <fullName evidence="11">Acyltransferase family protein</fullName>
    </submittedName>
</protein>
<dbReference type="Pfam" id="PF13472">
    <property type="entry name" value="Lipase_GDSL_2"/>
    <property type="match status" value="1"/>
</dbReference>
<dbReference type="InterPro" id="IPR013830">
    <property type="entry name" value="SGNH_hydro"/>
</dbReference>
<dbReference type="Gene3D" id="3.40.50.1110">
    <property type="entry name" value="SGNH hydrolase"/>
    <property type="match status" value="1"/>
</dbReference>
<dbReference type="SUPFAM" id="SSF52266">
    <property type="entry name" value="SGNH hydrolase"/>
    <property type="match status" value="1"/>
</dbReference>
<keyword evidence="6 8" id="KW-0472">Membrane</keyword>
<feature type="transmembrane region" description="Helical" evidence="8">
    <location>
        <begin position="94"/>
        <end position="112"/>
    </location>
</feature>